<name>A0ABS5M8W7_9BACI</name>
<comment type="caution">
    <text evidence="2">The sequence shown here is derived from an EMBL/GenBank/DDBJ whole genome shotgun (WGS) entry which is preliminary data.</text>
</comment>
<dbReference type="SFLD" id="SFLDS00005">
    <property type="entry name" value="Isoprenoid_Synthase_Type_I"/>
    <property type="match status" value="1"/>
</dbReference>
<reference evidence="2 3" key="1">
    <citation type="submission" date="2021-05" db="EMBL/GenBank/DDBJ databases">
        <title>Ornithinibacillus massiliensis sp. nov.</title>
        <authorList>
            <person name="Iwaza R."/>
            <person name="Lagier J.-C."/>
            <person name="Raoult D."/>
        </authorList>
    </citation>
    <scope>NUCLEOTIDE SEQUENCE [LARGE SCALE GENOMIC DNA]</scope>
    <source>
        <strain evidence="2 3">Marseille-P3601</strain>
    </source>
</reference>
<dbReference type="EMBL" id="JAGXBY010000001">
    <property type="protein sequence ID" value="MBS3678764.1"/>
    <property type="molecule type" value="Genomic_DNA"/>
</dbReference>
<sequence>MEKQLIYMAKSFVDKGFMEDSIKNNTKDYIEYKFNQSIEFAKITAIHFDIFRDQKINIHKVKAMTIIELIILISDIMDDMQDEDTRQDAPWSKVDNAFNFNIIVGILLICLKEMNGIGNFTDKSLITQRANKLLLQSISGQQIDLKNELSTEMDYFYMCYLKSGSLIALACLLGAGSVNKQLSKKIIEYANYLGVIFQLRNDVNDMKNGFEKNDLLYRKRTLPILFYLNTEDEAYTRIQNYYSSKNSSNLDVSTIHQDLMIEDALIYCWITEKIFIRKYERVISQLNITKKQKTSLLSIISS</sequence>
<dbReference type="InterPro" id="IPR008949">
    <property type="entry name" value="Isoprenoid_synthase_dom_sf"/>
</dbReference>
<dbReference type="Gene3D" id="1.10.600.10">
    <property type="entry name" value="Farnesyl Diphosphate Synthase"/>
    <property type="match status" value="1"/>
</dbReference>
<dbReference type="SUPFAM" id="SSF48576">
    <property type="entry name" value="Terpenoid synthases"/>
    <property type="match status" value="1"/>
</dbReference>
<protein>
    <submittedName>
        <fullName evidence="2">Polyprenyl synthetase family protein</fullName>
    </submittedName>
</protein>
<proteinExistence type="inferred from homology"/>
<dbReference type="RefSeq" id="WP_211740863.1">
    <property type="nucleotide sequence ID" value="NZ_JAGXBY010000001.1"/>
</dbReference>
<comment type="similarity">
    <text evidence="1">Belongs to the FPP/GGPP synthase family.</text>
</comment>
<dbReference type="InterPro" id="IPR000092">
    <property type="entry name" value="Polyprenyl_synt"/>
</dbReference>
<evidence type="ECO:0000256" key="1">
    <source>
        <dbReference type="RuleBase" id="RU004466"/>
    </source>
</evidence>
<dbReference type="CDD" id="cd00867">
    <property type="entry name" value="Trans_IPPS"/>
    <property type="match status" value="1"/>
</dbReference>
<organism evidence="2 3">
    <name type="scientific">Ornithinibacillus massiliensis</name>
    <dbReference type="NCBI Taxonomy" id="1944633"/>
    <lineage>
        <taxon>Bacteria</taxon>
        <taxon>Bacillati</taxon>
        <taxon>Bacillota</taxon>
        <taxon>Bacilli</taxon>
        <taxon>Bacillales</taxon>
        <taxon>Bacillaceae</taxon>
        <taxon>Ornithinibacillus</taxon>
    </lineage>
</organism>
<accession>A0ABS5M8W7</accession>
<evidence type="ECO:0000313" key="2">
    <source>
        <dbReference type="EMBL" id="MBS3678764.1"/>
    </source>
</evidence>
<dbReference type="Proteomes" id="UP000681870">
    <property type="component" value="Unassembled WGS sequence"/>
</dbReference>
<evidence type="ECO:0000313" key="3">
    <source>
        <dbReference type="Proteomes" id="UP000681870"/>
    </source>
</evidence>
<gene>
    <name evidence="2" type="ORF">KGF86_00895</name>
</gene>
<keyword evidence="3" id="KW-1185">Reference proteome</keyword>
<dbReference type="Pfam" id="PF00348">
    <property type="entry name" value="polyprenyl_synt"/>
    <property type="match status" value="1"/>
</dbReference>
<dbReference type="InterPro" id="IPR033965">
    <property type="entry name" value="ComQ"/>
</dbReference>
<dbReference type="SFLD" id="SFLDG01211">
    <property type="entry name" value="Competence_Regulatory_Protein"/>
    <property type="match status" value="1"/>
</dbReference>
<keyword evidence="1" id="KW-0808">Transferase</keyword>